<dbReference type="PANTHER" id="PTHR22789">
    <property type="entry name" value="FUCULOSE PHOSPHATE ALDOLASE"/>
    <property type="match status" value="1"/>
</dbReference>
<name>A0A931GL81_9ACTN</name>
<reference evidence="4" key="1">
    <citation type="submission" date="2020-11" db="EMBL/GenBank/DDBJ databases">
        <title>Sequencing the genomes of 1000 actinobacteria strains.</title>
        <authorList>
            <person name="Klenk H.-P."/>
        </authorList>
    </citation>
    <scope>NUCLEOTIDE SEQUENCE</scope>
    <source>
        <strain evidence="4">DSM 43175</strain>
    </source>
</reference>
<dbReference type="GO" id="GO:0005829">
    <property type="term" value="C:cytosol"/>
    <property type="evidence" value="ECO:0007669"/>
    <property type="project" value="TreeGrafter"/>
</dbReference>
<dbReference type="EC" id="4.1.2.17" evidence="4"/>
<keyword evidence="2 4" id="KW-0456">Lyase</keyword>
<dbReference type="InterPro" id="IPR001303">
    <property type="entry name" value="Aldolase_II/adducin_N"/>
</dbReference>
<dbReference type="GO" id="GO:0008738">
    <property type="term" value="F:L-fuculose-phosphate aldolase activity"/>
    <property type="evidence" value="ECO:0007669"/>
    <property type="project" value="UniProtKB-EC"/>
</dbReference>
<feature type="domain" description="Class II aldolase/adducin N-terminal" evidence="3">
    <location>
        <begin position="8"/>
        <end position="187"/>
    </location>
</feature>
<keyword evidence="1" id="KW-0479">Metal-binding</keyword>
<dbReference type="InterPro" id="IPR050197">
    <property type="entry name" value="Aldolase_class_II_sugar_metab"/>
</dbReference>
<evidence type="ECO:0000259" key="3">
    <source>
        <dbReference type="SMART" id="SM01007"/>
    </source>
</evidence>
<dbReference type="InterPro" id="IPR036409">
    <property type="entry name" value="Aldolase_II/adducin_N_sf"/>
</dbReference>
<gene>
    <name evidence="4" type="ORF">IW256_004943</name>
</gene>
<evidence type="ECO:0000313" key="5">
    <source>
        <dbReference type="Proteomes" id="UP000614047"/>
    </source>
</evidence>
<dbReference type="Gene3D" id="3.40.225.10">
    <property type="entry name" value="Class II aldolase/adducin N-terminal domain"/>
    <property type="match status" value="1"/>
</dbReference>
<evidence type="ECO:0000313" key="4">
    <source>
        <dbReference type="EMBL" id="MBG6090830.1"/>
    </source>
</evidence>
<keyword evidence="5" id="KW-1185">Reference proteome</keyword>
<dbReference type="AlphaFoldDB" id="A0A931GL81"/>
<comment type="caution">
    <text evidence="4">The sequence shown here is derived from an EMBL/GenBank/DDBJ whole genome shotgun (WGS) entry which is preliminary data.</text>
</comment>
<dbReference type="RefSeq" id="WP_197013243.1">
    <property type="nucleotide sequence ID" value="NZ_BAABES010000001.1"/>
</dbReference>
<dbReference type="Proteomes" id="UP000614047">
    <property type="component" value="Unassembled WGS sequence"/>
</dbReference>
<dbReference type="Pfam" id="PF00596">
    <property type="entry name" value="Aldolase_II"/>
    <property type="match status" value="1"/>
</dbReference>
<protein>
    <submittedName>
        <fullName evidence="4">L-fuculose-phosphate aldolase</fullName>
        <ecNumber evidence="4">4.1.2.17</ecNumber>
    </submittedName>
</protein>
<accession>A0A931GL81</accession>
<evidence type="ECO:0000256" key="2">
    <source>
        <dbReference type="ARBA" id="ARBA00023239"/>
    </source>
</evidence>
<dbReference type="EMBL" id="JADOUA010000001">
    <property type="protein sequence ID" value="MBG6090830.1"/>
    <property type="molecule type" value="Genomic_DNA"/>
</dbReference>
<dbReference type="PANTHER" id="PTHR22789:SF0">
    <property type="entry name" value="3-OXO-TETRONATE 4-PHOSPHATE DECARBOXYLASE-RELATED"/>
    <property type="match status" value="1"/>
</dbReference>
<dbReference type="GO" id="GO:0019323">
    <property type="term" value="P:pentose catabolic process"/>
    <property type="evidence" value="ECO:0007669"/>
    <property type="project" value="TreeGrafter"/>
</dbReference>
<dbReference type="SUPFAM" id="SSF53639">
    <property type="entry name" value="AraD/HMP-PK domain-like"/>
    <property type="match status" value="1"/>
</dbReference>
<dbReference type="GO" id="GO:0046872">
    <property type="term" value="F:metal ion binding"/>
    <property type="evidence" value="ECO:0007669"/>
    <property type="project" value="UniProtKB-KW"/>
</dbReference>
<evidence type="ECO:0000256" key="1">
    <source>
        <dbReference type="ARBA" id="ARBA00022723"/>
    </source>
</evidence>
<sequence length="223" mass="23260">MLLADERAALCGIGRRMAGSGLVTGASGNISVRAGDLVAVTPGGMMLDRMAPEDCPVLDLRGEPVEGERAPSSETPMHLAIYEVTGATAIVHTHSTYGTVVATTMTELPPIHYNTLALGGVVKVAEYATYGTPELAANVRAALEGGIGGGGMYAALMANHGGVALGRDLEEAYENARLLEWLCGVYVRARMIGEPRVLTEEQLRQVVERGLTPPGHTPGAPLA</sequence>
<organism evidence="4 5">
    <name type="scientific">Actinomadura viridis</name>
    <dbReference type="NCBI Taxonomy" id="58110"/>
    <lineage>
        <taxon>Bacteria</taxon>
        <taxon>Bacillati</taxon>
        <taxon>Actinomycetota</taxon>
        <taxon>Actinomycetes</taxon>
        <taxon>Streptosporangiales</taxon>
        <taxon>Thermomonosporaceae</taxon>
        <taxon>Actinomadura</taxon>
    </lineage>
</organism>
<dbReference type="SMART" id="SM01007">
    <property type="entry name" value="Aldolase_II"/>
    <property type="match status" value="1"/>
</dbReference>
<proteinExistence type="predicted"/>